<dbReference type="EMBL" id="GBXM01000954">
    <property type="protein sequence ID" value="JAI07624.1"/>
    <property type="molecule type" value="Transcribed_RNA"/>
</dbReference>
<proteinExistence type="predicted"/>
<organism evidence="1">
    <name type="scientific">Anguilla anguilla</name>
    <name type="common">European freshwater eel</name>
    <name type="synonym">Muraena anguilla</name>
    <dbReference type="NCBI Taxonomy" id="7936"/>
    <lineage>
        <taxon>Eukaryota</taxon>
        <taxon>Metazoa</taxon>
        <taxon>Chordata</taxon>
        <taxon>Craniata</taxon>
        <taxon>Vertebrata</taxon>
        <taxon>Euteleostomi</taxon>
        <taxon>Actinopterygii</taxon>
        <taxon>Neopterygii</taxon>
        <taxon>Teleostei</taxon>
        <taxon>Anguilliformes</taxon>
        <taxon>Anguillidae</taxon>
        <taxon>Anguilla</taxon>
    </lineage>
</organism>
<reference evidence="1" key="2">
    <citation type="journal article" date="2015" name="Fish Shellfish Immunol.">
        <title>Early steps in the European eel (Anguilla anguilla)-Vibrio vulnificus interaction in the gills: Role of the RtxA13 toxin.</title>
        <authorList>
            <person name="Callol A."/>
            <person name="Pajuelo D."/>
            <person name="Ebbesson L."/>
            <person name="Teles M."/>
            <person name="MacKenzie S."/>
            <person name="Amaro C."/>
        </authorList>
    </citation>
    <scope>NUCLEOTIDE SEQUENCE</scope>
</reference>
<sequence>MVANLPGRGSKCMVSPRTVRKMVREAINNPRITV</sequence>
<dbReference type="AlphaFoldDB" id="A0A0E9Y0Z0"/>
<protein>
    <submittedName>
        <fullName evidence="1">Uncharacterized protein</fullName>
    </submittedName>
</protein>
<reference evidence="1" key="1">
    <citation type="submission" date="2014-11" db="EMBL/GenBank/DDBJ databases">
        <authorList>
            <person name="Amaro Gonzalez C."/>
        </authorList>
    </citation>
    <scope>NUCLEOTIDE SEQUENCE</scope>
</reference>
<name>A0A0E9Y0Z0_ANGAN</name>
<accession>A0A0E9Y0Z0</accession>
<evidence type="ECO:0000313" key="1">
    <source>
        <dbReference type="EMBL" id="JAI07624.1"/>
    </source>
</evidence>